<evidence type="ECO:0000256" key="1">
    <source>
        <dbReference type="ARBA" id="ARBA00010923"/>
    </source>
</evidence>
<comment type="similarity">
    <text evidence="1">Belongs to the type-I restriction system S methylase family.</text>
</comment>
<dbReference type="REBASE" id="218950">
    <property type="entry name" value="S.Msp175ORF3969P"/>
</dbReference>
<evidence type="ECO:0000256" key="3">
    <source>
        <dbReference type="ARBA" id="ARBA00023125"/>
    </source>
</evidence>
<dbReference type="CDD" id="cd17246">
    <property type="entry name" value="RMtype1_S_SonII-TRD2-CR2_like"/>
    <property type="match status" value="1"/>
</dbReference>
<dbReference type="GO" id="GO:0009307">
    <property type="term" value="P:DNA restriction-modification system"/>
    <property type="evidence" value="ECO:0007669"/>
    <property type="project" value="UniProtKB-KW"/>
</dbReference>
<dbReference type="PANTHER" id="PTHR30408:SF13">
    <property type="entry name" value="TYPE I RESTRICTION ENZYME HINDI SPECIFICITY SUBUNIT"/>
    <property type="match status" value="1"/>
</dbReference>
<dbReference type="Pfam" id="PF01420">
    <property type="entry name" value="Methylase_S"/>
    <property type="match status" value="2"/>
</dbReference>
<evidence type="ECO:0000259" key="4">
    <source>
        <dbReference type="Pfam" id="PF01420"/>
    </source>
</evidence>
<keyword evidence="6" id="KW-1185">Reference proteome</keyword>
<feature type="domain" description="Type I restriction modification DNA specificity" evidence="4">
    <location>
        <begin position="5"/>
        <end position="175"/>
    </location>
</feature>
<gene>
    <name evidence="5" type="ORF">SAMN02949497_3972</name>
</gene>
<name>A0A1Y6D2G7_9GAMM</name>
<dbReference type="OrthoDB" id="9798929at2"/>
<dbReference type="STRING" id="1760988.SAMN02949497_3972"/>
<dbReference type="InterPro" id="IPR000055">
    <property type="entry name" value="Restrct_endonuc_typeI_TRD"/>
</dbReference>
<dbReference type="AlphaFoldDB" id="A0A1Y6D2G7"/>
<protein>
    <submittedName>
        <fullName evidence="5">Type I restriction enzyme, S subunit</fullName>
    </submittedName>
</protein>
<evidence type="ECO:0000313" key="6">
    <source>
        <dbReference type="Proteomes" id="UP000192923"/>
    </source>
</evidence>
<feature type="domain" description="Type I restriction modification DNA specificity" evidence="4">
    <location>
        <begin position="225"/>
        <end position="372"/>
    </location>
</feature>
<dbReference type="Proteomes" id="UP000192923">
    <property type="component" value="Unassembled WGS sequence"/>
</dbReference>
<sequence>MQFNLSKLDDVAEIIDSLHKTPQYSESGYPMVRCTDVKYGRLNLEGTLRVSEDVFLEFSRRYKPKKDDIIITRVGSYGITSRVYDACFCLGQNTAAIVPKKINPEFLYFALNSPFIKRQIESAVVGSTQKTLSLKAIKELDIPRFNDDLEEEIAATLGALDDRIISLRETNATLESIAQALFKSWFIDFDPVKAKAEGREPEGMDADTAALFPSEFEASELGLIPKGWQAGIIQELCSRIESGGTPKRNEPSFWDGGIPWLTSSEVRSVIPLQTNEFITQSGLESSSAKLWPTWTTVIAMYGATAGEVCLLSSEMTANQACCGLIPKVAYRTYVFLIARRHSRVLAEKASGSAQQNLNKGLISNHPVLVPPASVAIRFDDVISPLVKHWVTNARHAETLAELRDTLLPKLMSGQLRLPEAETLVEQAA</sequence>
<keyword evidence="2" id="KW-0680">Restriction system</keyword>
<dbReference type="RefSeq" id="WP_085215442.1">
    <property type="nucleotide sequence ID" value="NZ_FXAM01000001.1"/>
</dbReference>
<organism evidence="5 6">
    <name type="scientific">Methylomagnum ishizawai</name>
    <dbReference type="NCBI Taxonomy" id="1760988"/>
    <lineage>
        <taxon>Bacteria</taxon>
        <taxon>Pseudomonadati</taxon>
        <taxon>Pseudomonadota</taxon>
        <taxon>Gammaproteobacteria</taxon>
        <taxon>Methylococcales</taxon>
        <taxon>Methylococcaceae</taxon>
        <taxon>Methylomagnum</taxon>
    </lineage>
</organism>
<evidence type="ECO:0000313" key="5">
    <source>
        <dbReference type="EMBL" id="SMF96570.1"/>
    </source>
</evidence>
<evidence type="ECO:0000256" key="2">
    <source>
        <dbReference type="ARBA" id="ARBA00022747"/>
    </source>
</evidence>
<dbReference type="Gene3D" id="3.90.220.20">
    <property type="entry name" value="DNA methylase specificity domains"/>
    <property type="match status" value="2"/>
</dbReference>
<dbReference type="GO" id="GO:0003677">
    <property type="term" value="F:DNA binding"/>
    <property type="evidence" value="ECO:0007669"/>
    <property type="project" value="UniProtKB-KW"/>
</dbReference>
<dbReference type="EMBL" id="FXAM01000001">
    <property type="protein sequence ID" value="SMF96570.1"/>
    <property type="molecule type" value="Genomic_DNA"/>
</dbReference>
<proteinExistence type="inferred from homology"/>
<keyword evidence="3" id="KW-0238">DNA-binding</keyword>
<dbReference type="InterPro" id="IPR052021">
    <property type="entry name" value="Type-I_RS_S_subunit"/>
</dbReference>
<accession>A0A1Y6D2G7</accession>
<dbReference type="PANTHER" id="PTHR30408">
    <property type="entry name" value="TYPE-1 RESTRICTION ENZYME ECOKI SPECIFICITY PROTEIN"/>
    <property type="match status" value="1"/>
</dbReference>
<dbReference type="SUPFAM" id="SSF116734">
    <property type="entry name" value="DNA methylase specificity domain"/>
    <property type="match status" value="2"/>
</dbReference>
<dbReference type="InterPro" id="IPR044946">
    <property type="entry name" value="Restrct_endonuc_typeI_TRD_sf"/>
</dbReference>
<reference evidence="5 6" key="1">
    <citation type="submission" date="2016-12" db="EMBL/GenBank/DDBJ databases">
        <authorList>
            <person name="Song W.-J."/>
            <person name="Kurnit D.M."/>
        </authorList>
    </citation>
    <scope>NUCLEOTIDE SEQUENCE [LARGE SCALE GENOMIC DNA]</scope>
    <source>
        <strain evidence="5 6">175</strain>
    </source>
</reference>